<sequence length="282" mass="29615">MGVYAVTGSASGMGAAVAERLRADGHRVIGVDRADADVVADLSTPDGRSAAAREVLTTAGDRLDGAVMAAGMGPTPGKIATVAQVNVLGVTDLLTAWLPALQATRGKAVVFGSNSSTTTPFVPRGATRRLVAGDVAGAIRILRRIPPLAPVTTYAASKVAVTQWVRTHATSPEWAGAGVCLNVICPGAVETPLLQGQLDGATGGHVRRFPIPIRRFGTASEIAEWVLLMLSPAADTMVGSVVTVDGGTDAWFRARDWPRPPRPRAVPRYLVRMATWRRQARR</sequence>
<dbReference type="Pfam" id="PF00106">
    <property type="entry name" value="adh_short"/>
    <property type="match status" value="1"/>
</dbReference>
<evidence type="ECO:0000313" key="2">
    <source>
        <dbReference type="EMBL" id="MCP2159649.1"/>
    </source>
</evidence>
<keyword evidence="3" id="KW-1185">Reference proteome</keyword>
<dbReference type="Pfam" id="PF13561">
    <property type="entry name" value="adh_short_C2"/>
    <property type="match status" value="1"/>
</dbReference>
<comment type="caution">
    <text evidence="2">The sequence shown here is derived from an EMBL/GenBank/DDBJ whole genome shotgun (WGS) entry which is preliminary data.</text>
</comment>
<dbReference type="EMBL" id="JAMTCG010000002">
    <property type="protein sequence ID" value="MCP2159649.1"/>
    <property type="molecule type" value="Genomic_DNA"/>
</dbReference>
<dbReference type="RefSeq" id="WP_253653274.1">
    <property type="nucleotide sequence ID" value="NZ_BAAAOE010000001.1"/>
</dbReference>
<dbReference type="Proteomes" id="UP001205740">
    <property type="component" value="Unassembled WGS sequence"/>
</dbReference>
<dbReference type="PANTHER" id="PTHR43975:SF2">
    <property type="entry name" value="EG:BACR7A4.14 PROTEIN-RELATED"/>
    <property type="match status" value="1"/>
</dbReference>
<dbReference type="PRINTS" id="PR00081">
    <property type="entry name" value="GDHRDH"/>
</dbReference>
<reference evidence="2 3" key="1">
    <citation type="submission" date="2022-06" db="EMBL/GenBank/DDBJ databases">
        <title>Genomic Encyclopedia of Archaeal and Bacterial Type Strains, Phase II (KMG-II): from individual species to whole genera.</title>
        <authorList>
            <person name="Goeker M."/>
        </authorList>
    </citation>
    <scope>NUCLEOTIDE SEQUENCE [LARGE SCALE GENOMIC DNA]</scope>
    <source>
        <strain evidence="2 3">DSM 45037</strain>
    </source>
</reference>
<evidence type="ECO:0000313" key="3">
    <source>
        <dbReference type="Proteomes" id="UP001205740"/>
    </source>
</evidence>
<organism evidence="2 3">
    <name type="scientific">Williamsia serinedens</name>
    <dbReference type="NCBI Taxonomy" id="391736"/>
    <lineage>
        <taxon>Bacteria</taxon>
        <taxon>Bacillati</taxon>
        <taxon>Actinomycetota</taxon>
        <taxon>Actinomycetes</taxon>
        <taxon>Mycobacteriales</taxon>
        <taxon>Nocardiaceae</taxon>
        <taxon>Williamsia</taxon>
    </lineage>
</organism>
<gene>
    <name evidence="2" type="ORF">LX12_000828</name>
</gene>
<name>A0ABT1GXC7_9NOCA</name>
<proteinExistence type="inferred from homology"/>
<dbReference type="PANTHER" id="PTHR43975">
    <property type="entry name" value="ZGC:101858"/>
    <property type="match status" value="1"/>
</dbReference>
<dbReference type="InterPro" id="IPR020904">
    <property type="entry name" value="Sc_DH/Rdtase_CS"/>
</dbReference>
<dbReference type="InterPro" id="IPR036291">
    <property type="entry name" value="NAD(P)-bd_dom_sf"/>
</dbReference>
<dbReference type="PROSITE" id="PS00061">
    <property type="entry name" value="ADH_SHORT"/>
    <property type="match status" value="1"/>
</dbReference>
<comment type="similarity">
    <text evidence="1">Belongs to the short-chain dehydrogenases/reductases (SDR) family.</text>
</comment>
<dbReference type="InterPro" id="IPR002347">
    <property type="entry name" value="SDR_fam"/>
</dbReference>
<dbReference type="SUPFAM" id="SSF51735">
    <property type="entry name" value="NAD(P)-binding Rossmann-fold domains"/>
    <property type="match status" value="1"/>
</dbReference>
<dbReference type="Gene3D" id="3.40.50.720">
    <property type="entry name" value="NAD(P)-binding Rossmann-like Domain"/>
    <property type="match status" value="1"/>
</dbReference>
<protein>
    <submittedName>
        <fullName evidence="2">NAD(P)-dependent dehydrogenase, short-chain alcohol dehydrogenase family</fullName>
    </submittedName>
</protein>
<accession>A0ABT1GXC7</accession>
<evidence type="ECO:0000256" key="1">
    <source>
        <dbReference type="ARBA" id="ARBA00006484"/>
    </source>
</evidence>